<dbReference type="PANTHER" id="PTHR40572:SF1">
    <property type="entry name" value="PROTEIN BAX"/>
    <property type="match status" value="1"/>
</dbReference>
<keyword evidence="1" id="KW-0812">Transmembrane</keyword>
<accession>A0ABS9D7G7</accession>
<dbReference type="InterPro" id="IPR053195">
    <property type="entry name" value="Bax-like"/>
</dbReference>
<keyword evidence="1" id="KW-1133">Transmembrane helix</keyword>
<reference evidence="3 4" key="1">
    <citation type="submission" date="2022-01" db="EMBL/GenBank/DDBJ databases">
        <title>Paraglaciecola sp. G1-23.</title>
        <authorList>
            <person name="Jin M.S."/>
            <person name="Han D.M."/>
            <person name="Kim H.M."/>
            <person name="Jeon C.O."/>
        </authorList>
    </citation>
    <scope>NUCLEOTIDE SEQUENCE [LARGE SCALE GENOMIC DNA]</scope>
    <source>
        <strain evidence="3 4">G1-23</strain>
    </source>
</reference>
<name>A0ABS9D7G7_9ALTE</name>
<comment type="caution">
    <text evidence="3">The sequence shown here is derived from an EMBL/GenBank/DDBJ whole genome shotgun (WGS) entry which is preliminary data.</text>
</comment>
<feature type="transmembrane region" description="Helical" evidence="1">
    <location>
        <begin position="7"/>
        <end position="25"/>
    </location>
</feature>
<dbReference type="Gene3D" id="1.10.530.10">
    <property type="match status" value="1"/>
</dbReference>
<protein>
    <submittedName>
        <fullName evidence="3">Glucosaminidase domain-containing protein</fullName>
    </submittedName>
</protein>
<evidence type="ECO:0000259" key="2">
    <source>
        <dbReference type="Pfam" id="PF01832"/>
    </source>
</evidence>
<feature type="domain" description="Mannosyl-glycoprotein endo-beta-N-acetylglucosamidase-like" evidence="2">
    <location>
        <begin position="142"/>
        <end position="272"/>
    </location>
</feature>
<evidence type="ECO:0000313" key="3">
    <source>
        <dbReference type="EMBL" id="MCF2948903.1"/>
    </source>
</evidence>
<dbReference type="Pfam" id="PF01832">
    <property type="entry name" value="Glucosaminidase"/>
    <property type="match status" value="1"/>
</dbReference>
<evidence type="ECO:0000313" key="4">
    <source>
        <dbReference type="Proteomes" id="UP001521137"/>
    </source>
</evidence>
<dbReference type="Proteomes" id="UP001521137">
    <property type="component" value="Unassembled WGS sequence"/>
</dbReference>
<keyword evidence="1" id="KW-0472">Membrane</keyword>
<dbReference type="RefSeq" id="WP_235312942.1">
    <property type="nucleotide sequence ID" value="NZ_JAKGAS010000006.1"/>
</dbReference>
<gene>
    <name evidence="3" type="ORF">L0668_12350</name>
</gene>
<sequence>MHKILKNSIFVTLGFIAVIILIVVTQHRPVDDGEFEIVDMGQINLDNLYVAPLPSSKLPVPDFAAYSNVVEKKKAFFAYLLPEIRRQNFIVLKERKMVLALYEMDSNKQTMNRSQLAVLKHLMKKYQVSQKENHSNEYILSKLIKRIDVIPEAMILVQAANESGWGTSRFARDGYNFFGLWCFRKGCGFVPSQRNEDSSHEVAKFRDLSHAVMTYVRNLNRLYAYHDLREIRIKLRRKGKKITSEALVKGLSKYSERGQDYIDELQNMIRVNRKHMGLTK</sequence>
<organism evidence="3 4">
    <name type="scientific">Paraglaciecola algarum</name>
    <dbReference type="NCBI Taxonomy" id="3050085"/>
    <lineage>
        <taxon>Bacteria</taxon>
        <taxon>Pseudomonadati</taxon>
        <taxon>Pseudomonadota</taxon>
        <taxon>Gammaproteobacteria</taxon>
        <taxon>Alteromonadales</taxon>
        <taxon>Alteromonadaceae</taxon>
        <taxon>Paraglaciecola</taxon>
    </lineage>
</organism>
<dbReference type="PANTHER" id="PTHR40572">
    <property type="entry name" value="PROTEIN BAX"/>
    <property type="match status" value="1"/>
</dbReference>
<dbReference type="InterPro" id="IPR002901">
    <property type="entry name" value="MGlyc_endo_b_GlcNAc-like_dom"/>
</dbReference>
<dbReference type="EMBL" id="JAKGAS010000006">
    <property type="protein sequence ID" value="MCF2948903.1"/>
    <property type="molecule type" value="Genomic_DNA"/>
</dbReference>
<evidence type="ECO:0000256" key="1">
    <source>
        <dbReference type="SAM" id="Phobius"/>
    </source>
</evidence>
<proteinExistence type="predicted"/>
<keyword evidence="4" id="KW-1185">Reference proteome</keyword>